<feature type="transmembrane region" description="Helical" evidence="8">
    <location>
        <begin position="359"/>
        <end position="379"/>
    </location>
</feature>
<keyword evidence="5 7" id="KW-0326">Glycosidase</keyword>
<evidence type="ECO:0000256" key="1">
    <source>
        <dbReference type="ARBA" id="ARBA00000382"/>
    </source>
</evidence>
<sequence>MPSSLLLHLLFLSFLRFTSSVPPIGVTYSSVSTTTSTTVPPPPPPNKISTTISALKFTHVRLPDSDPSLIRSFAFTNTSLFLSIPNTFLPALASNRSHALRWLYRHVLPFYPRSKIALISVGNAVLDSTGEDFTPFLLPAIRNLHLALQELGINKIPISTTFSFFSTITTAFPPSSAQFQQPAGDLIIKPLLQFLQQTNSSFLINLYPYNLFRLNSEIPIGFALFQDYPFNFRDDLVTGVRYFNLFDMMADAVIAAMAVVGHENIPLIVAETGWPSGGGDAGEVEANGVYAEMYLKGLVGRLKSGVGTPLRKDGLAEVYVYELMDHDGVDKEKGRKWGILSENMTKKYNVEFSCGAKNFGLTGLLMVVVVVVGVFAASLNLGQWHLTSKVEAILGIGEVDGLDLDGEGLMGAVTSKISNAVLLICRGIIAVICTRKVSLNFRICYKNKLADRKSNLTSDI</sequence>
<keyword evidence="8" id="KW-0812">Transmembrane</keyword>
<dbReference type="eggNOG" id="ENOG502QQY2">
    <property type="taxonomic scope" value="Eukaryota"/>
</dbReference>
<feature type="signal peptide" evidence="9">
    <location>
        <begin position="1"/>
        <end position="20"/>
    </location>
</feature>
<gene>
    <name evidence="10" type="ORF">TCM_042611</name>
</gene>
<dbReference type="GO" id="GO:0005975">
    <property type="term" value="P:carbohydrate metabolic process"/>
    <property type="evidence" value="ECO:0007669"/>
    <property type="project" value="InterPro"/>
</dbReference>
<proteinExistence type="inferred from homology"/>
<dbReference type="STRING" id="3641.A0A061FKQ8"/>
<keyword evidence="4 7" id="KW-0378">Hydrolase</keyword>
<protein>
    <recommendedName>
        <fullName evidence="3">glucan endo-1,3-beta-D-glucosidase</fullName>
        <ecNumber evidence="3">3.2.1.39</ecNumber>
    </recommendedName>
</protein>
<dbReference type="Gene3D" id="3.20.20.80">
    <property type="entry name" value="Glycosidases"/>
    <property type="match status" value="1"/>
</dbReference>
<evidence type="ECO:0000256" key="8">
    <source>
        <dbReference type="SAM" id="Phobius"/>
    </source>
</evidence>
<keyword evidence="8" id="KW-1133">Transmembrane helix</keyword>
<dbReference type="Proteomes" id="UP000026915">
    <property type="component" value="Chromosome 10"/>
</dbReference>
<dbReference type="InterPro" id="IPR017853">
    <property type="entry name" value="GH"/>
</dbReference>
<dbReference type="EC" id="3.2.1.39" evidence="3"/>
<evidence type="ECO:0000256" key="3">
    <source>
        <dbReference type="ARBA" id="ARBA00012780"/>
    </source>
</evidence>
<dbReference type="Pfam" id="PF00332">
    <property type="entry name" value="Glyco_hydro_17"/>
    <property type="match status" value="1"/>
</dbReference>
<feature type="chain" id="PRO_5001598120" description="glucan endo-1,3-beta-D-glucosidase" evidence="9">
    <location>
        <begin position="21"/>
        <end position="460"/>
    </location>
</feature>
<evidence type="ECO:0000256" key="4">
    <source>
        <dbReference type="ARBA" id="ARBA00022801"/>
    </source>
</evidence>
<dbReference type="Gramene" id="EOY17915">
    <property type="protein sequence ID" value="EOY17915"/>
    <property type="gene ID" value="TCM_042611"/>
</dbReference>
<evidence type="ECO:0000313" key="11">
    <source>
        <dbReference type="Proteomes" id="UP000026915"/>
    </source>
</evidence>
<organism evidence="10 11">
    <name type="scientific">Theobroma cacao</name>
    <name type="common">Cacao</name>
    <name type="synonym">Cocoa</name>
    <dbReference type="NCBI Taxonomy" id="3641"/>
    <lineage>
        <taxon>Eukaryota</taxon>
        <taxon>Viridiplantae</taxon>
        <taxon>Streptophyta</taxon>
        <taxon>Embryophyta</taxon>
        <taxon>Tracheophyta</taxon>
        <taxon>Spermatophyta</taxon>
        <taxon>Magnoliopsida</taxon>
        <taxon>eudicotyledons</taxon>
        <taxon>Gunneridae</taxon>
        <taxon>Pentapetalae</taxon>
        <taxon>rosids</taxon>
        <taxon>malvids</taxon>
        <taxon>Malvales</taxon>
        <taxon>Malvaceae</taxon>
        <taxon>Byttnerioideae</taxon>
        <taxon>Theobroma</taxon>
    </lineage>
</organism>
<dbReference type="SUPFAM" id="SSF51445">
    <property type="entry name" value="(Trans)glycosidases"/>
    <property type="match status" value="1"/>
</dbReference>
<comment type="catalytic activity">
    <reaction evidence="1">
        <text>Hydrolysis of (1-&gt;3)-beta-D-glucosidic linkages in (1-&gt;3)-beta-D-glucans.</text>
        <dbReference type="EC" id="3.2.1.39"/>
    </reaction>
</comment>
<dbReference type="EMBL" id="CM001888">
    <property type="protein sequence ID" value="EOY17915.1"/>
    <property type="molecule type" value="Genomic_DNA"/>
</dbReference>
<dbReference type="PANTHER" id="PTHR32227">
    <property type="entry name" value="GLUCAN ENDO-1,3-BETA-GLUCOSIDASE BG1-RELATED-RELATED"/>
    <property type="match status" value="1"/>
</dbReference>
<evidence type="ECO:0000256" key="9">
    <source>
        <dbReference type="SAM" id="SignalP"/>
    </source>
</evidence>
<comment type="similarity">
    <text evidence="2 6">Belongs to the glycosyl hydrolase 17 family.</text>
</comment>
<reference evidence="10 11" key="1">
    <citation type="journal article" date="2013" name="Genome Biol.">
        <title>The genome sequence of the most widely cultivated cacao type and its use to identify candidate genes regulating pod color.</title>
        <authorList>
            <person name="Motamayor J.C."/>
            <person name="Mockaitis K."/>
            <person name="Schmutz J."/>
            <person name="Haiminen N."/>
            <person name="Iii D.L."/>
            <person name="Cornejo O."/>
            <person name="Findley S.D."/>
            <person name="Zheng P."/>
            <person name="Utro F."/>
            <person name="Royaert S."/>
            <person name="Saski C."/>
            <person name="Jenkins J."/>
            <person name="Podicheti R."/>
            <person name="Zhao M."/>
            <person name="Scheffler B.E."/>
            <person name="Stack J.C."/>
            <person name="Feltus F.A."/>
            <person name="Mustiga G.M."/>
            <person name="Amores F."/>
            <person name="Phillips W."/>
            <person name="Marelli J.P."/>
            <person name="May G.D."/>
            <person name="Shapiro H."/>
            <person name="Ma J."/>
            <person name="Bustamante C.D."/>
            <person name="Schnell R.J."/>
            <person name="Main D."/>
            <person name="Gilbert D."/>
            <person name="Parida L."/>
            <person name="Kuhn D.N."/>
        </authorList>
    </citation>
    <scope>NUCLEOTIDE SEQUENCE [LARGE SCALE GENOMIC DNA]</scope>
    <source>
        <strain evidence="11">cv. Matina 1-6</strain>
    </source>
</reference>
<keyword evidence="8" id="KW-0472">Membrane</keyword>
<evidence type="ECO:0000256" key="7">
    <source>
        <dbReference type="RuleBase" id="RU004336"/>
    </source>
</evidence>
<dbReference type="PROSITE" id="PS00587">
    <property type="entry name" value="GLYCOSYL_HYDROL_F17"/>
    <property type="match status" value="1"/>
</dbReference>
<dbReference type="OMA" id="FQEHPFN"/>
<keyword evidence="11" id="KW-1185">Reference proteome</keyword>
<dbReference type="HOGENOM" id="CLU_024953_1_3_1"/>
<evidence type="ECO:0000256" key="2">
    <source>
        <dbReference type="ARBA" id="ARBA00008773"/>
    </source>
</evidence>
<dbReference type="GO" id="GO:0042973">
    <property type="term" value="F:glucan endo-1,3-beta-D-glucosidase activity"/>
    <property type="evidence" value="ECO:0007669"/>
    <property type="project" value="UniProtKB-EC"/>
</dbReference>
<evidence type="ECO:0000313" key="10">
    <source>
        <dbReference type="EMBL" id="EOY17915.1"/>
    </source>
</evidence>
<name>A0A061FKQ8_THECC</name>
<dbReference type="InterPro" id="IPR000490">
    <property type="entry name" value="Glyco_hydro_17"/>
</dbReference>
<dbReference type="AlphaFoldDB" id="A0A061FKQ8"/>
<keyword evidence="9" id="KW-0732">Signal</keyword>
<evidence type="ECO:0000256" key="6">
    <source>
        <dbReference type="RuleBase" id="RU004335"/>
    </source>
</evidence>
<accession>A0A061FKQ8</accession>
<dbReference type="InParanoid" id="A0A061FKQ8"/>
<evidence type="ECO:0000256" key="5">
    <source>
        <dbReference type="ARBA" id="ARBA00023295"/>
    </source>
</evidence>
<dbReference type="InterPro" id="IPR044965">
    <property type="entry name" value="Glyco_hydro_17_plant"/>
</dbReference>